<feature type="domain" description="Transcription regulator PadR N-terminal" evidence="1">
    <location>
        <begin position="8"/>
        <end position="80"/>
    </location>
</feature>
<reference evidence="3 4" key="1">
    <citation type="submission" date="2015-08" db="EMBL/GenBank/DDBJ databases">
        <title>Antibacterial properties of a collection of Vibrionaceae strains.</title>
        <authorList>
            <person name="Giubergia S."/>
        </authorList>
    </citation>
    <scope>NUCLEOTIDE SEQUENCE [LARGE SCALE GENOMIC DNA]</scope>
    <source>
        <strain evidence="3 4">S0821</strain>
    </source>
</reference>
<sequence length="188" mass="22152">MRLLKYAILGLLNRHSMTGYDIAKEFNYELAEFWHANHSQIYTELKKLHQEKLVTFDIEISGDILEKKSYTITEEGRDQLIRWLHKDEMMGKTAKDVFRVRMYFSNNIDLTSRVKLLESQKMQHTKRLNALKKTLEQYPDVPALDSDRFGDFIILENAIMREEMTLEWLNKVIGYCDSTPAPQSADEN</sequence>
<proteinExistence type="predicted"/>
<dbReference type="Gene3D" id="6.10.140.190">
    <property type="match status" value="1"/>
</dbReference>
<dbReference type="OrthoDB" id="3186544at2"/>
<dbReference type="InterPro" id="IPR018309">
    <property type="entry name" value="Tscrpt_reg_PadR_C"/>
</dbReference>
<dbReference type="Pfam" id="PF03551">
    <property type="entry name" value="PadR"/>
    <property type="match status" value="1"/>
</dbReference>
<evidence type="ECO:0000259" key="1">
    <source>
        <dbReference type="Pfam" id="PF03551"/>
    </source>
</evidence>
<protein>
    <submittedName>
        <fullName evidence="3">PadR family transcriptional regulator</fullName>
    </submittedName>
</protein>
<dbReference type="GeneID" id="50535848"/>
<name>A0A0Q2MD27_VIBFU</name>
<dbReference type="AlphaFoldDB" id="A0A0Q2MD27"/>
<dbReference type="Pfam" id="PF10400">
    <property type="entry name" value="Vir_act_alpha_C"/>
    <property type="match status" value="1"/>
</dbReference>
<dbReference type="Gene3D" id="1.10.10.10">
    <property type="entry name" value="Winged helix-like DNA-binding domain superfamily/Winged helix DNA-binding domain"/>
    <property type="match status" value="1"/>
</dbReference>
<dbReference type="PANTHER" id="PTHR43252:SF6">
    <property type="entry name" value="NEGATIVE TRANSCRIPTION REGULATOR PADR"/>
    <property type="match status" value="1"/>
</dbReference>
<evidence type="ECO:0000313" key="4">
    <source>
        <dbReference type="Proteomes" id="UP000051221"/>
    </source>
</evidence>
<dbReference type="Proteomes" id="UP000051221">
    <property type="component" value="Unassembled WGS sequence"/>
</dbReference>
<dbReference type="PANTHER" id="PTHR43252">
    <property type="entry name" value="TRANSCRIPTIONAL REGULATOR YQJI"/>
    <property type="match status" value="1"/>
</dbReference>
<accession>A0A0Q2MD27</accession>
<feature type="domain" description="Transcription regulator PadR C-terminal" evidence="2">
    <location>
        <begin position="95"/>
        <end position="174"/>
    </location>
</feature>
<dbReference type="InterPro" id="IPR005149">
    <property type="entry name" value="Tscrpt_reg_PadR_N"/>
</dbReference>
<evidence type="ECO:0000259" key="2">
    <source>
        <dbReference type="Pfam" id="PF10400"/>
    </source>
</evidence>
<dbReference type="InterPro" id="IPR036390">
    <property type="entry name" value="WH_DNA-bd_sf"/>
</dbReference>
<gene>
    <name evidence="3" type="ORF">AMR76_11755</name>
</gene>
<dbReference type="InterPro" id="IPR036388">
    <property type="entry name" value="WH-like_DNA-bd_sf"/>
</dbReference>
<dbReference type="EMBL" id="LKHS01000009">
    <property type="protein sequence ID" value="KQH85945.1"/>
    <property type="molecule type" value="Genomic_DNA"/>
</dbReference>
<evidence type="ECO:0000313" key="3">
    <source>
        <dbReference type="EMBL" id="KQH85945.1"/>
    </source>
</evidence>
<comment type="caution">
    <text evidence="3">The sequence shown here is derived from an EMBL/GenBank/DDBJ whole genome shotgun (WGS) entry which is preliminary data.</text>
</comment>
<organism evidence="3 4">
    <name type="scientific">Vibrio furnissii</name>
    <dbReference type="NCBI Taxonomy" id="29494"/>
    <lineage>
        <taxon>Bacteria</taxon>
        <taxon>Pseudomonadati</taxon>
        <taxon>Pseudomonadota</taxon>
        <taxon>Gammaproteobacteria</taxon>
        <taxon>Vibrionales</taxon>
        <taxon>Vibrionaceae</taxon>
        <taxon>Vibrio</taxon>
    </lineage>
</organism>
<dbReference type="SUPFAM" id="SSF46785">
    <property type="entry name" value="Winged helix' DNA-binding domain"/>
    <property type="match status" value="1"/>
</dbReference>
<dbReference type="InParanoid" id="A0A0Q2MD27"/>
<keyword evidence="4" id="KW-1185">Reference proteome</keyword>
<dbReference type="RefSeq" id="WP_004725401.1">
    <property type="nucleotide sequence ID" value="NZ_CABLCD010000013.1"/>
</dbReference>